<accession>A7UUY8</accession>
<feature type="non-terminal residue" evidence="3">
    <location>
        <position position="174"/>
    </location>
</feature>
<dbReference type="GO" id="GO:0005576">
    <property type="term" value="C:extracellular region"/>
    <property type="evidence" value="ECO:0007669"/>
    <property type="project" value="InterPro"/>
</dbReference>
<name>A7UUY8_ANOGA</name>
<dbReference type="PaxDb" id="7165-AGAP010302-PA"/>
<dbReference type="PANTHER" id="PTHR22933:SF42">
    <property type="entry name" value="FI18455P1-RELATED"/>
    <property type="match status" value="1"/>
</dbReference>
<dbReference type="PANTHER" id="PTHR22933">
    <property type="entry name" value="FI18007P1-RELATED"/>
    <property type="match status" value="1"/>
</dbReference>
<feature type="region of interest" description="Disordered" evidence="1">
    <location>
        <begin position="155"/>
        <end position="174"/>
    </location>
</feature>
<dbReference type="InterPro" id="IPR052976">
    <property type="entry name" value="Scoloptoxin-like"/>
</dbReference>
<comment type="caution">
    <text evidence="3">The sequence shown here is derived from an EMBL/GenBank/DDBJ whole genome shotgun (WGS) entry which is preliminary data.</text>
</comment>
<dbReference type="SMART" id="SM00494">
    <property type="entry name" value="ChtBD2"/>
    <property type="match status" value="1"/>
</dbReference>
<dbReference type="STRING" id="7165.A7UUY8"/>
<evidence type="ECO:0000256" key="1">
    <source>
        <dbReference type="SAM" id="MobiDB-lite"/>
    </source>
</evidence>
<dbReference type="EMBL" id="AAAB01008971">
    <property type="protein sequence ID" value="EDO63488.1"/>
    <property type="molecule type" value="Genomic_DNA"/>
</dbReference>
<protein>
    <submittedName>
        <fullName evidence="3">AGAP010302-PA</fullName>
    </submittedName>
</protein>
<organism evidence="3">
    <name type="scientific">Anopheles gambiae</name>
    <name type="common">African malaria mosquito</name>
    <dbReference type="NCBI Taxonomy" id="7165"/>
    <lineage>
        <taxon>Eukaryota</taxon>
        <taxon>Metazoa</taxon>
        <taxon>Ecdysozoa</taxon>
        <taxon>Arthropoda</taxon>
        <taxon>Hexapoda</taxon>
        <taxon>Insecta</taxon>
        <taxon>Pterygota</taxon>
        <taxon>Neoptera</taxon>
        <taxon>Endopterygota</taxon>
        <taxon>Diptera</taxon>
        <taxon>Nematocera</taxon>
        <taxon>Culicoidea</taxon>
        <taxon>Culicidae</taxon>
        <taxon>Anophelinae</taxon>
        <taxon>Anopheles</taxon>
    </lineage>
</organism>
<evidence type="ECO:0000313" key="3">
    <source>
        <dbReference type="EMBL" id="EDO63488.1"/>
    </source>
</evidence>
<dbReference type="VEuPathDB" id="VectorBase:AGAMI1_000186"/>
<evidence type="ECO:0000259" key="2">
    <source>
        <dbReference type="PROSITE" id="PS50940"/>
    </source>
</evidence>
<dbReference type="HOGENOM" id="CLU_1543818_0_0_1"/>
<dbReference type="PROSITE" id="PS50940">
    <property type="entry name" value="CHIT_BIND_II"/>
    <property type="match status" value="1"/>
</dbReference>
<gene>
    <name evidence="3" type="ORF">AgaP_AGAP010302</name>
</gene>
<dbReference type="InterPro" id="IPR002557">
    <property type="entry name" value="Chitin-bd_dom"/>
</dbReference>
<reference evidence="3" key="3">
    <citation type="journal article" date="2004" name="Trends Parasitol.">
        <title>The Anopheles gambiae genome: an update.</title>
        <authorList>
            <person name="Mongin E."/>
            <person name="Louis C."/>
            <person name="Holt R.A."/>
            <person name="Birney E."/>
            <person name="Collins F.H."/>
        </authorList>
    </citation>
    <scope>NUCLEOTIDE SEQUENCE</scope>
    <source>
        <strain evidence="3">PEST</strain>
    </source>
</reference>
<reference evidence="3" key="2">
    <citation type="submission" date="2002-03" db="EMBL/GenBank/DDBJ databases">
        <authorList>
            <consortium name="The Anopheles Genome Sequencing Consortium"/>
        </authorList>
    </citation>
    <scope>NUCLEOTIDE SEQUENCE</scope>
    <source>
        <strain evidence="3">PEST</strain>
    </source>
</reference>
<reference evidence="3" key="4">
    <citation type="journal article" date="2007" name="Genome Biol.">
        <title>Update of the Anopheles gambiae PEST genome assembly.</title>
        <authorList>
            <person name="Sharakhova M.V."/>
            <person name="Hammond M.P."/>
            <person name="Lobo N.F."/>
            <person name="Krzywinski J."/>
            <person name="Unger M.F."/>
            <person name="Hillenmeyer M.E."/>
            <person name="Bruggner R.V."/>
            <person name="Birney E."/>
            <person name="Collins F.H."/>
        </authorList>
    </citation>
    <scope>NUCLEOTIDE SEQUENCE</scope>
    <source>
        <strain evidence="3">PEST</strain>
    </source>
</reference>
<reference evidence="3" key="5">
    <citation type="submission" date="2011-05" db="EMBL/GenBank/DDBJ databases">
        <authorList>
            <consortium name="VectorBase"/>
        </authorList>
    </citation>
    <scope>NUCLEOTIDE SEQUENCE</scope>
    <source>
        <strain evidence="3">PEST</strain>
    </source>
</reference>
<dbReference type="GO" id="GO:0008061">
    <property type="term" value="F:chitin binding"/>
    <property type="evidence" value="ECO:0007669"/>
    <property type="project" value="InterPro"/>
</dbReference>
<feature type="domain" description="Chitin-binding type-2" evidence="2">
    <location>
        <begin position="25"/>
        <end position="82"/>
    </location>
</feature>
<dbReference type="eggNOG" id="ENOG502RTJP">
    <property type="taxonomic scope" value="Eukaryota"/>
</dbReference>
<dbReference type="PhylomeDB" id="A7UUY8"/>
<dbReference type="AlphaFoldDB" id="A7UUY8"/>
<dbReference type="VEuPathDB" id="VectorBase:AGAP010302"/>
<reference evidence="3" key="1">
    <citation type="journal article" date="2002" name="Science">
        <title>The genome sequence of the malaria mosquito Anopheles gambiae.</title>
        <authorList>
            <person name="Holt R.A."/>
            <person name="Subramanian G.M."/>
            <person name="Halpern A."/>
            <person name="Sutton G.G."/>
            <person name="Charlab R."/>
            <person name="Nusskern D.R."/>
            <person name="Wincker P."/>
            <person name="Clark A.G."/>
            <person name="Ribeiro J.M."/>
            <person name="Wides R."/>
            <person name="Salzberg S.L."/>
            <person name="Loftus B."/>
            <person name="Yandell M."/>
            <person name="Majoros W.H."/>
            <person name="Rusch D.B."/>
            <person name="Lai Z."/>
            <person name="Kraft C.L."/>
            <person name="Abril J.F."/>
            <person name="Anthouard V."/>
            <person name="Arensburger P."/>
            <person name="Atkinson P.W."/>
            <person name="Baden H."/>
            <person name="de Berardinis V."/>
            <person name="Baldwin D."/>
            <person name="Benes V."/>
            <person name="Biedler J."/>
            <person name="Blass C."/>
            <person name="Bolanos R."/>
            <person name="Boscus D."/>
            <person name="Barnstead M."/>
            <person name="Cai S."/>
            <person name="Center A."/>
            <person name="Chaturverdi K."/>
            <person name="Christophides G.K."/>
            <person name="Chrystal M.A."/>
            <person name="Clamp M."/>
            <person name="Cravchik A."/>
            <person name="Curwen V."/>
            <person name="Dana A."/>
            <person name="Delcher A."/>
            <person name="Dew I."/>
            <person name="Evans C.A."/>
            <person name="Flanigan M."/>
            <person name="Grundschober-Freimoser A."/>
            <person name="Friedli L."/>
            <person name="Gu Z."/>
            <person name="Guan P."/>
            <person name="Guigo R."/>
            <person name="Hillenmeyer M.E."/>
            <person name="Hladun S.L."/>
            <person name="Hogan J.R."/>
            <person name="Hong Y.S."/>
            <person name="Hoover J."/>
            <person name="Jaillon O."/>
            <person name="Ke Z."/>
            <person name="Kodira C."/>
            <person name="Kokoza E."/>
            <person name="Koutsos A."/>
            <person name="Letunic I."/>
            <person name="Levitsky A."/>
            <person name="Liang Y."/>
            <person name="Lin J.J."/>
            <person name="Lobo N.F."/>
            <person name="Lopez J.R."/>
            <person name="Malek J.A."/>
            <person name="McIntosh T.C."/>
            <person name="Meister S."/>
            <person name="Miller J."/>
            <person name="Mobarry C."/>
            <person name="Mongin E."/>
            <person name="Murphy S.D."/>
            <person name="O'Brochta D.A."/>
            <person name="Pfannkoch C."/>
            <person name="Qi R."/>
            <person name="Regier M.A."/>
            <person name="Remington K."/>
            <person name="Shao H."/>
            <person name="Sharakhova M.V."/>
            <person name="Sitter C.D."/>
            <person name="Shetty J."/>
            <person name="Smith T.J."/>
            <person name="Strong R."/>
            <person name="Sun J."/>
            <person name="Thomasova D."/>
            <person name="Ton L.Q."/>
            <person name="Topalis P."/>
            <person name="Tu Z."/>
            <person name="Unger M.F."/>
            <person name="Walenz B."/>
            <person name="Wang A."/>
            <person name="Wang J."/>
            <person name="Wang M."/>
            <person name="Wang X."/>
            <person name="Woodford K.J."/>
            <person name="Wortman J.R."/>
            <person name="Wu M."/>
            <person name="Yao A."/>
            <person name="Zdobnov E.M."/>
            <person name="Zhang H."/>
            <person name="Zhao Q."/>
            <person name="Zhao S."/>
            <person name="Zhu S.C."/>
            <person name="Zhimulev I."/>
            <person name="Coluzzi M."/>
            <person name="della Torre A."/>
            <person name="Roth C.W."/>
            <person name="Louis C."/>
            <person name="Kalush F."/>
            <person name="Mural R.J."/>
            <person name="Myers E.W."/>
            <person name="Adams M.D."/>
            <person name="Smith H.O."/>
            <person name="Broder S."/>
            <person name="Gardner M.J."/>
            <person name="Fraser C.M."/>
            <person name="Birney E."/>
            <person name="Bork P."/>
            <person name="Brey P.T."/>
            <person name="Venter J.C."/>
            <person name="Weissenbach J."/>
            <person name="Kafatos F.C."/>
            <person name="Collins F.H."/>
            <person name="Hoffman S.L."/>
        </authorList>
    </citation>
    <scope>NUCLEOTIDE SEQUENCE [LARGE SCALE GENOMIC DNA]</scope>
    <source>
        <strain evidence="3">PEST</strain>
    </source>
</reference>
<sequence length="174" mass="19819">MDSYQGLVGRPGIDFPVLTHIPNTVFDCKNHGNGYFADLETRCQVFHICDDGKKISFLCPNGTIFRQLDLICDWWFKVDCASTPNHFAESTEMLTQAKRAQLLDDDEQLQRAQSEFILANQNNGPIYERNKYSVISLHNLKENSVSVETFNASNKTSNKTNITDQHNVSQQQTQ</sequence>
<dbReference type="Gene3D" id="2.170.140.10">
    <property type="entry name" value="Chitin binding domain"/>
    <property type="match status" value="1"/>
</dbReference>
<dbReference type="Pfam" id="PF01607">
    <property type="entry name" value="CBM_14"/>
    <property type="match status" value="1"/>
</dbReference>
<proteinExistence type="predicted"/>
<dbReference type="SUPFAM" id="SSF57625">
    <property type="entry name" value="Invertebrate chitin-binding proteins"/>
    <property type="match status" value="1"/>
</dbReference>
<dbReference type="InterPro" id="IPR036508">
    <property type="entry name" value="Chitin-bd_dom_sf"/>
</dbReference>